<organism evidence="1 2">
    <name type="scientific">Candidatus Harrisonbacteria bacterium CG10_big_fil_rev_8_21_14_0_10_42_17</name>
    <dbReference type="NCBI Taxonomy" id="1974584"/>
    <lineage>
        <taxon>Bacteria</taxon>
        <taxon>Candidatus Harrisoniibacteriota</taxon>
    </lineage>
</organism>
<sequence>MLLIPSVRPLFRHHLTKRFFKRSIPHGARVYDVGCGRGDFIFWLAQRGYEAHGFEFSPQAIKRFKALRAYYKIHNARLHELDFFEHTPERADVITCFEVLEHLEDDTRAVRLMREWLRDDGYLVITVPAHMRLWGRDDEVYGHVRRYERKKLRNLLESNGFVIYRFASYGYPWLNILKKIRELHMKIRPPKFVDQHSQQMRTQRSGVGFFKSKFLGLFLNPLTFYPLILFSNLFNRTDISEGYFVVARKC</sequence>
<accession>A0A2M6WI03</accession>
<gene>
    <name evidence="1" type="ORF">COU08_02440</name>
</gene>
<dbReference type="Proteomes" id="UP000228635">
    <property type="component" value="Unassembled WGS sequence"/>
</dbReference>
<dbReference type="SUPFAM" id="SSF53335">
    <property type="entry name" value="S-adenosyl-L-methionine-dependent methyltransferases"/>
    <property type="match status" value="1"/>
</dbReference>
<dbReference type="Pfam" id="PF13489">
    <property type="entry name" value="Methyltransf_23"/>
    <property type="match status" value="1"/>
</dbReference>
<dbReference type="PANTHER" id="PTHR43861:SF6">
    <property type="entry name" value="METHYLTRANSFERASE TYPE 11"/>
    <property type="match status" value="1"/>
</dbReference>
<proteinExistence type="predicted"/>
<dbReference type="CDD" id="cd02440">
    <property type="entry name" value="AdoMet_MTases"/>
    <property type="match status" value="1"/>
</dbReference>
<comment type="caution">
    <text evidence="1">The sequence shown here is derived from an EMBL/GenBank/DDBJ whole genome shotgun (WGS) entry which is preliminary data.</text>
</comment>
<dbReference type="AlphaFoldDB" id="A0A2M6WI03"/>
<name>A0A2M6WI03_9BACT</name>
<dbReference type="PANTHER" id="PTHR43861">
    <property type="entry name" value="TRANS-ACONITATE 2-METHYLTRANSFERASE-RELATED"/>
    <property type="match status" value="1"/>
</dbReference>
<protein>
    <recommendedName>
        <fullName evidence="3">Class I SAM-dependent methyltransferase</fullName>
    </recommendedName>
</protein>
<evidence type="ECO:0008006" key="3">
    <source>
        <dbReference type="Google" id="ProtNLM"/>
    </source>
</evidence>
<reference evidence="2" key="1">
    <citation type="submission" date="2017-09" db="EMBL/GenBank/DDBJ databases">
        <title>Depth-based differentiation of microbial function through sediment-hosted aquifers and enrichment of novel symbionts in the deep terrestrial subsurface.</title>
        <authorList>
            <person name="Probst A.J."/>
            <person name="Ladd B."/>
            <person name="Jarett J.K."/>
            <person name="Geller-Mcgrath D.E."/>
            <person name="Sieber C.M.K."/>
            <person name="Emerson J.B."/>
            <person name="Anantharaman K."/>
            <person name="Thomas B.C."/>
            <person name="Malmstrom R."/>
            <person name="Stieglmeier M."/>
            <person name="Klingl A."/>
            <person name="Woyke T."/>
            <person name="Ryan C.M."/>
            <person name="Banfield J.F."/>
        </authorList>
    </citation>
    <scope>NUCLEOTIDE SEQUENCE [LARGE SCALE GENOMIC DNA]</scope>
</reference>
<evidence type="ECO:0000313" key="1">
    <source>
        <dbReference type="EMBL" id="PIT92429.1"/>
    </source>
</evidence>
<dbReference type="EMBL" id="PFBA01000023">
    <property type="protein sequence ID" value="PIT92429.1"/>
    <property type="molecule type" value="Genomic_DNA"/>
</dbReference>
<dbReference type="Gene3D" id="3.40.50.150">
    <property type="entry name" value="Vaccinia Virus protein VP39"/>
    <property type="match status" value="1"/>
</dbReference>
<evidence type="ECO:0000313" key="2">
    <source>
        <dbReference type="Proteomes" id="UP000228635"/>
    </source>
</evidence>
<dbReference type="InterPro" id="IPR029063">
    <property type="entry name" value="SAM-dependent_MTases_sf"/>
</dbReference>